<evidence type="ECO:0000313" key="10">
    <source>
        <dbReference type="EMBL" id="PZO15935.1"/>
    </source>
</evidence>
<keyword evidence="6 8" id="KW-1133">Transmembrane helix</keyword>
<keyword evidence="3" id="KW-0813">Transport</keyword>
<organism evidence="10 11">
    <name type="scientific">Leptolyngbya foveolarum</name>
    <dbReference type="NCBI Taxonomy" id="47253"/>
    <lineage>
        <taxon>Bacteria</taxon>
        <taxon>Bacillati</taxon>
        <taxon>Cyanobacteriota</taxon>
        <taxon>Cyanophyceae</taxon>
        <taxon>Leptolyngbyales</taxon>
        <taxon>Leptolyngbyaceae</taxon>
        <taxon>Leptolyngbya group</taxon>
        <taxon>Leptolyngbya</taxon>
    </lineage>
</organism>
<dbReference type="GO" id="GO:0005886">
    <property type="term" value="C:plasma membrane"/>
    <property type="evidence" value="ECO:0007669"/>
    <property type="project" value="UniProtKB-SubCell"/>
</dbReference>
<comment type="subcellular location">
    <subcellularLocation>
        <location evidence="1">Cell membrane</location>
        <topology evidence="1">Multi-pass membrane protein</topology>
    </subcellularLocation>
</comment>
<evidence type="ECO:0000256" key="3">
    <source>
        <dbReference type="ARBA" id="ARBA00022448"/>
    </source>
</evidence>
<evidence type="ECO:0000256" key="8">
    <source>
        <dbReference type="SAM" id="Phobius"/>
    </source>
</evidence>
<evidence type="ECO:0000256" key="7">
    <source>
        <dbReference type="ARBA" id="ARBA00023136"/>
    </source>
</evidence>
<proteinExistence type="inferred from homology"/>
<gene>
    <name evidence="10" type="ORF">DCF25_12875</name>
</gene>
<dbReference type="PANTHER" id="PTHR30294:SF29">
    <property type="entry name" value="MULTIDRUG ABC TRANSPORTER PERMEASE YBHS-RELATED"/>
    <property type="match status" value="1"/>
</dbReference>
<evidence type="ECO:0000256" key="1">
    <source>
        <dbReference type="ARBA" id="ARBA00004651"/>
    </source>
</evidence>
<feature type="transmembrane region" description="Helical" evidence="8">
    <location>
        <begin position="208"/>
        <end position="230"/>
    </location>
</feature>
<protein>
    <submittedName>
        <fullName evidence="10">ABC transporter permease</fullName>
    </submittedName>
</protein>
<dbReference type="Pfam" id="PF12698">
    <property type="entry name" value="ABC2_membrane_3"/>
    <property type="match status" value="1"/>
</dbReference>
<reference evidence="10 11" key="2">
    <citation type="submission" date="2018-06" db="EMBL/GenBank/DDBJ databases">
        <title>Metagenomic assembly of (sub)arctic Cyanobacteria and their associated microbiome from non-axenic cultures.</title>
        <authorList>
            <person name="Baurain D."/>
        </authorList>
    </citation>
    <scope>NUCLEOTIDE SEQUENCE [LARGE SCALE GENOMIC DNA]</scope>
    <source>
        <strain evidence="10">ULC129bin1</strain>
    </source>
</reference>
<evidence type="ECO:0000313" key="11">
    <source>
        <dbReference type="Proteomes" id="UP000249354"/>
    </source>
</evidence>
<evidence type="ECO:0000256" key="5">
    <source>
        <dbReference type="ARBA" id="ARBA00022692"/>
    </source>
</evidence>
<dbReference type="EMBL" id="QBMC01000085">
    <property type="protein sequence ID" value="PZO15935.1"/>
    <property type="molecule type" value="Genomic_DNA"/>
</dbReference>
<dbReference type="PROSITE" id="PS51012">
    <property type="entry name" value="ABC_TM2"/>
    <property type="match status" value="1"/>
</dbReference>
<accession>A0A2W4W1K0</accession>
<feature type="transmembrane region" description="Helical" evidence="8">
    <location>
        <begin position="290"/>
        <end position="309"/>
    </location>
</feature>
<comment type="caution">
    <text evidence="10">The sequence shown here is derived from an EMBL/GenBank/DDBJ whole genome shotgun (WGS) entry which is preliminary data.</text>
</comment>
<keyword evidence="7 8" id="KW-0472">Membrane</keyword>
<feature type="transmembrane region" description="Helical" evidence="8">
    <location>
        <begin position="176"/>
        <end position="196"/>
    </location>
</feature>
<dbReference type="InterPro" id="IPR013525">
    <property type="entry name" value="ABC2_TM"/>
</dbReference>
<dbReference type="GO" id="GO:0140359">
    <property type="term" value="F:ABC-type transporter activity"/>
    <property type="evidence" value="ECO:0007669"/>
    <property type="project" value="InterPro"/>
</dbReference>
<dbReference type="AlphaFoldDB" id="A0A2W4W1K0"/>
<reference evidence="11" key="1">
    <citation type="submission" date="2018-04" db="EMBL/GenBank/DDBJ databases">
        <authorList>
            <person name="Cornet L."/>
        </authorList>
    </citation>
    <scope>NUCLEOTIDE SEQUENCE [LARGE SCALE GENOMIC DNA]</scope>
</reference>
<evidence type="ECO:0000256" key="2">
    <source>
        <dbReference type="ARBA" id="ARBA00007783"/>
    </source>
</evidence>
<evidence type="ECO:0000256" key="4">
    <source>
        <dbReference type="ARBA" id="ARBA00022475"/>
    </source>
</evidence>
<keyword evidence="5 8" id="KW-0812">Transmembrane</keyword>
<keyword evidence="4" id="KW-1003">Cell membrane</keyword>
<feature type="transmembrane region" description="Helical" evidence="8">
    <location>
        <begin position="236"/>
        <end position="256"/>
    </location>
</feature>
<dbReference type="PANTHER" id="PTHR30294">
    <property type="entry name" value="MEMBRANE COMPONENT OF ABC TRANSPORTER YHHJ-RELATED"/>
    <property type="match status" value="1"/>
</dbReference>
<evidence type="ECO:0000259" key="9">
    <source>
        <dbReference type="PROSITE" id="PS51012"/>
    </source>
</evidence>
<name>A0A2W4W1K0_9CYAN</name>
<dbReference type="InterPro" id="IPR047817">
    <property type="entry name" value="ABC2_TM_bact-type"/>
</dbReference>
<evidence type="ECO:0000256" key="6">
    <source>
        <dbReference type="ARBA" id="ARBA00022989"/>
    </source>
</evidence>
<dbReference type="Gene3D" id="3.40.1710.10">
    <property type="entry name" value="abc type-2 transporter like domain"/>
    <property type="match status" value="1"/>
</dbReference>
<comment type="similarity">
    <text evidence="2">Belongs to the ABC-2 integral membrane protein family.</text>
</comment>
<dbReference type="Proteomes" id="UP000249354">
    <property type="component" value="Unassembled WGS sequence"/>
</dbReference>
<feature type="domain" description="ABC transmembrane type-2" evidence="9">
    <location>
        <begin position="80"/>
        <end position="319"/>
    </location>
</feature>
<sequence>MPISIQDLDNSYLSRTYVERLFATNQFKPAPLLNNDPTAAIDRGTAKAAIIIPPNFEREIKSRKPVTIQALVDGTDVNNARIIQASLRATTQFFVRSVDLIPASVVEPINTNVRLWFNPGRKESLYIVPGIFGVVLWVFPSMLSGIALVKEKEEGTVAQVYASDLSSIEWLLGKELAYLAVGLDEALIVMTVATLLFGLRFRGDPTTLLLGTVVYLAASVAFGLLVGARAANQTAAVQGTAIAGFLTALLLSGFIYRIENIPFPLSLISKIIPARYFIEITRDAFVRGTGWVGVWYAPLMIALVGLFFFRTAAKVLSRMQFLD</sequence>
<feature type="transmembrane region" description="Helical" evidence="8">
    <location>
        <begin position="124"/>
        <end position="149"/>
    </location>
</feature>
<dbReference type="InterPro" id="IPR051449">
    <property type="entry name" value="ABC-2_transporter_component"/>
</dbReference>